<gene>
    <name evidence="2" type="ORF">DI598_15215</name>
</gene>
<proteinExistence type="predicted"/>
<organism evidence="2 3">
    <name type="scientific">Pseudopedobacter saltans</name>
    <dbReference type="NCBI Taxonomy" id="151895"/>
    <lineage>
        <taxon>Bacteria</taxon>
        <taxon>Pseudomonadati</taxon>
        <taxon>Bacteroidota</taxon>
        <taxon>Sphingobacteriia</taxon>
        <taxon>Sphingobacteriales</taxon>
        <taxon>Sphingobacteriaceae</taxon>
        <taxon>Pseudopedobacter</taxon>
    </lineage>
</organism>
<evidence type="ECO:0000313" key="3">
    <source>
        <dbReference type="Proteomes" id="UP000249645"/>
    </source>
</evidence>
<protein>
    <submittedName>
        <fullName evidence="2">Uncharacterized protein</fullName>
    </submittedName>
</protein>
<dbReference type="AlphaFoldDB" id="A0A2W5GKS3"/>
<keyword evidence="1" id="KW-0812">Transmembrane</keyword>
<accession>A0A2W5GKS3</accession>
<feature type="transmembrane region" description="Helical" evidence="1">
    <location>
        <begin position="146"/>
        <end position="164"/>
    </location>
</feature>
<dbReference type="Proteomes" id="UP000249645">
    <property type="component" value="Unassembled WGS sequence"/>
</dbReference>
<comment type="caution">
    <text evidence="2">The sequence shown here is derived from an EMBL/GenBank/DDBJ whole genome shotgun (WGS) entry which is preliminary data.</text>
</comment>
<dbReference type="EMBL" id="QFOI01000347">
    <property type="protein sequence ID" value="PZP43892.1"/>
    <property type="molecule type" value="Genomic_DNA"/>
</dbReference>
<feature type="transmembrane region" description="Helical" evidence="1">
    <location>
        <begin position="171"/>
        <end position="189"/>
    </location>
</feature>
<evidence type="ECO:0000313" key="2">
    <source>
        <dbReference type="EMBL" id="PZP43892.1"/>
    </source>
</evidence>
<evidence type="ECO:0000256" key="1">
    <source>
        <dbReference type="SAM" id="Phobius"/>
    </source>
</evidence>
<keyword evidence="1" id="KW-1133">Transmembrane helix</keyword>
<keyword evidence="1" id="KW-0472">Membrane</keyword>
<reference evidence="2 3" key="1">
    <citation type="submission" date="2017-11" db="EMBL/GenBank/DDBJ databases">
        <title>Infants hospitalized years apart are colonized by the same room-sourced microbial strains.</title>
        <authorList>
            <person name="Brooks B."/>
            <person name="Olm M.R."/>
            <person name="Firek B.A."/>
            <person name="Baker R."/>
            <person name="Thomas B.C."/>
            <person name="Morowitz M.J."/>
            <person name="Banfield J.F."/>
        </authorList>
    </citation>
    <scope>NUCLEOTIDE SEQUENCE [LARGE SCALE GENOMIC DNA]</scope>
    <source>
        <strain evidence="2">S2_009_000_R2_76</strain>
    </source>
</reference>
<sequence length="308" mass="34105">MKRHVAVSVIACFLLDFYGCGKPMNISSLSIGEDYCQPNTYYENKNLKRFSQEEVTRLQSQLNHYTPHNLYTANAAGILPLLLQMGSIDTSNTSQKNALQLKALLAIQQLNEEIDGVAATLDCEGEKTDQVANYLDNINQKRNNQLTITSIIVGALTTIATVAIQKNSVQNTVAIGGGILGGGIAALMINPAGKKIKWPQNKNLLGSVWYADNAANMIPSAIWYMLNEKSFSNSQKISLIESIKKRWMTINFQDDLSPEDENKFFKNGGTFTSEDLHLRANMLNELQATVRSLHQDLASLTNNISQMN</sequence>
<name>A0A2W5GKS3_9SPHI</name>